<comment type="catalytic activity">
    <reaction evidence="3 4">
        <text>N-[(R)-4-phosphopantothenoyl]-L-cysteine + H(+) = (R)-4'-phosphopantetheine + CO2</text>
        <dbReference type="Rhea" id="RHEA:16793"/>
        <dbReference type="ChEBI" id="CHEBI:15378"/>
        <dbReference type="ChEBI" id="CHEBI:16526"/>
        <dbReference type="ChEBI" id="CHEBI:59458"/>
        <dbReference type="ChEBI" id="CHEBI:61723"/>
        <dbReference type="EC" id="4.1.1.36"/>
    </reaction>
</comment>
<dbReference type="Pfam" id="PF02441">
    <property type="entry name" value="Flavoprotein"/>
    <property type="match status" value="1"/>
</dbReference>
<comment type="function">
    <text evidence="4">Catalyzes two steps in the biosynthesis of coenzyme A. In the first step cysteine is conjugated to 4'-phosphopantothenate to form 4-phosphopantothenoylcysteine, in the latter compound is decarboxylated to form 4'-phosphopantotheine.</text>
</comment>
<dbReference type="SUPFAM" id="SSF102645">
    <property type="entry name" value="CoaB-like"/>
    <property type="match status" value="1"/>
</dbReference>
<evidence type="ECO:0000256" key="2">
    <source>
        <dbReference type="ARBA" id="ARBA00023239"/>
    </source>
</evidence>
<evidence type="ECO:0000259" key="6">
    <source>
        <dbReference type="Pfam" id="PF04127"/>
    </source>
</evidence>
<evidence type="ECO:0000313" key="7">
    <source>
        <dbReference type="EMBL" id="EMR14315.1"/>
    </source>
</evidence>
<keyword evidence="3" id="KW-0511">Multifunctional enzyme</keyword>
<comment type="pathway">
    <text evidence="3 4">Cofactor biosynthesis; coenzyme A biosynthesis; CoA from (R)-pantothenate: step 3/5.</text>
</comment>
<dbReference type="SUPFAM" id="SSF52507">
    <property type="entry name" value="Homo-oligomeric flavin-containing Cys decarboxylases, HFCD"/>
    <property type="match status" value="1"/>
</dbReference>
<evidence type="ECO:0000256" key="1">
    <source>
        <dbReference type="ARBA" id="ARBA00022793"/>
    </source>
</evidence>
<dbReference type="Pfam" id="PF04127">
    <property type="entry name" value="DFP"/>
    <property type="match status" value="1"/>
</dbReference>
<dbReference type="PANTHER" id="PTHR14359">
    <property type="entry name" value="HOMO-OLIGOMERIC FLAVIN CONTAINING CYS DECARBOXYLASE FAMILY"/>
    <property type="match status" value="1"/>
</dbReference>
<dbReference type="PATRIC" id="fig|1286106.3.peg.99"/>
<keyword evidence="2 3" id="KW-0456">Lyase</keyword>
<keyword evidence="3" id="KW-0479">Metal-binding</keyword>
<dbReference type="PANTHER" id="PTHR14359:SF6">
    <property type="entry name" value="PHOSPHOPANTOTHENOYLCYSTEINE DECARBOXYLASE"/>
    <property type="match status" value="1"/>
</dbReference>
<sequence length="413" mass="43833">MAEQGLAGQRIVLGVTGSIAAYKAADLTRRLREAGAEVRVVMTKAACEFITPLTLQTLSGHPVAVELLDADQESAMGHIALARWADWILVAPASADTIARLAFGRADDLLTSTVLATEARLAIAPAMNNKMWSNPATKENLATLQTRGAFVLGPASGDQACGEQGEGRLLEPVEIVAQLSSIMAPGALTGQRVMITAGPTHEAIDPVRYIANRSSGKMGYALAEAALAAGAEVILVSGPVHLTAPTACQTISVESASEMLEQVMLNIRQTDIFIGCAAVADFRPAVIEGQKIKKQGRQQMTLELEATTDIIATVSASEYRPKLVVGFAAETELLAEHADSKRQQKGLDIIAGNHVGKGIGFASEENALEVFWSGGGQRLPRQHKRLLADALMTLIIERYHAKDTTKTDRPKAG</sequence>
<keyword evidence="8" id="KW-1185">Reference proteome</keyword>
<comment type="cofactor">
    <cofactor evidence="3">
        <name>Mg(2+)</name>
        <dbReference type="ChEBI" id="CHEBI:18420"/>
    </cofactor>
</comment>
<dbReference type="GO" id="GO:0015937">
    <property type="term" value="P:coenzyme A biosynthetic process"/>
    <property type="evidence" value="ECO:0007669"/>
    <property type="project" value="UniProtKB-UniRule"/>
</dbReference>
<keyword evidence="3" id="KW-0460">Magnesium</keyword>
<name>M7PKD1_9GAMM</name>
<protein>
    <recommendedName>
        <fullName evidence="3">Coenzyme A biosynthesis bifunctional protein CoaBC</fullName>
    </recommendedName>
    <alternativeName>
        <fullName evidence="3">DNA/pantothenate metabolism flavoprotein</fullName>
    </alternativeName>
    <alternativeName>
        <fullName evidence="3">Phosphopantothenoylcysteine synthetase/decarboxylase</fullName>
        <shortName evidence="3">PPCS-PPCDC</shortName>
    </alternativeName>
    <domain>
        <recommendedName>
            <fullName evidence="3">Phosphopantothenoylcysteine decarboxylase</fullName>
            <shortName evidence="3">PPC decarboxylase</shortName>
            <shortName evidence="3">PPC-DC</shortName>
            <ecNumber evidence="3">4.1.1.36</ecNumber>
        </recommendedName>
        <alternativeName>
            <fullName evidence="3">CoaC</fullName>
        </alternativeName>
    </domain>
    <domain>
        <recommendedName>
            <fullName evidence="3">Phosphopantothenate--cysteine ligase</fullName>
            <ecNumber evidence="3">6.3.2.5</ecNumber>
        </recommendedName>
        <alternativeName>
            <fullName evidence="3">CoaB</fullName>
        </alternativeName>
        <alternativeName>
            <fullName evidence="3">Phosphopantothenoylcysteine synthetase</fullName>
            <shortName evidence="3">PPC synthetase</shortName>
            <shortName evidence="3">PPC-S</shortName>
        </alternativeName>
    </domain>
</protein>
<feature type="domain" description="DNA/pantothenate metabolism flavoprotein C-terminal" evidence="6">
    <location>
        <begin position="188"/>
        <end position="397"/>
    </location>
</feature>
<dbReference type="UniPathway" id="UPA00241">
    <property type="reaction ID" value="UER00353"/>
</dbReference>
<feature type="domain" description="Flavoprotein" evidence="5">
    <location>
        <begin position="10"/>
        <end position="179"/>
    </location>
</feature>
<evidence type="ECO:0000259" key="5">
    <source>
        <dbReference type="Pfam" id="PF02441"/>
    </source>
</evidence>
<evidence type="ECO:0000256" key="3">
    <source>
        <dbReference type="HAMAP-Rule" id="MF_02225"/>
    </source>
</evidence>
<dbReference type="Proteomes" id="UP000012019">
    <property type="component" value="Unassembled WGS sequence"/>
</dbReference>
<dbReference type="HAMAP" id="MF_02225">
    <property type="entry name" value="CoaBC"/>
    <property type="match status" value="1"/>
</dbReference>
<comment type="caution">
    <text evidence="3">Lacks conserved residue(s) required for the propagation of feature annotation.</text>
</comment>
<feature type="binding site" evidence="3">
    <location>
        <position position="345"/>
    </location>
    <ligand>
        <name>CTP</name>
        <dbReference type="ChEBI" id="CHEBI:37563"/>
    </ligand>
</feature>
<feature type="binding site" evidence="3">
    <location>
        <position position="281"/>
    </location>
    <ligand>
        <name>CTP</name>
        <dbReference type="ChEBI" id="CHEBI:37563"/>
    </ligand>
</feature>
<keyword evidence="1 3" id="KW-0210">Decarboxylase</keyword>
<accession>M7PKD1</accession>
<comment type="similarity">
    <text evidence="3 4">In the C-terminal section; belongs to the PPC synthetase family.</text>
</comment>
<comment type="catalytic activity">
    <reaction evidence="3 4">
        <text>(R)-4'-phosphopantothenate + L-cysteine + CTP = N-[(R)-4-phosphopantothenoyl]-L-cysteine + CMP + diphosphate + H(+)</text>
        <dbReference type="Rhea" id="RHEA:19397"/>
        <dbReference type="ChEBI" id="CHEBI:10986"/>
        <dbReference type="ChEBI" id="CHEBI:15378"/>
        <dbReference type="ChEBI" id="CHEBI:33019"/>
        <dbReference type="ChEBI" id="CHEBI:35235"/>
        <dbReference type="ChEBI" id="CHEBI:37563"/>
        <dbReference type="ChEBI" id="CHEBI:59458"/>
        <dbReference type="ChEBI" id="CHEBI:60377"/>
        <dbReference type="EC" id="6.3.2.5"/>
    </reaction>
</comment>
<dbReference type="NCBIfam" id="TIGR00521">
    <property type="entry name" value="coaBC_dfp"/>
    <property type="match status" value="1"/>
</dbReference>
<organism evidence="7 8">
    <name type="scientific">Methylophaga lonarensis MPL</name>
    <dbReference type="NCBI Taxonomy" id="1286106"/>
    <lineage>
        <taxon>Bacteria</taxon>
        <taxon>Pseudomonadati</taxon>
        <taxon>Pseudomonadota</taxon>
        <taxon>Gammaproteobacteria</taxon>
        <taxon>Thiotrichales</taxon>
        <taxon>Piscirickettsiaceae</taxon>
        <taxon>Methylophaga</taxon>
    </lineage>
</organism>
<dbReference type="STRING" id="1286106.MPL1_00502"/>
<dbReference type="GO" id="GO:0010181">
    <property type="term" value="F:FMN binding"/>
    <property type="evidence" value="ECO:0007669"/>
    <property type="project" value="UniProtKB-UniRule"/>
</dbReference>
<keyword evidence="3 4" id="KW-0285">Flavoprotein</keyword>
<comment type="cofactor">
    <cofactor evidence="3">
        <name>FMN</name>
        <dbReference type="ChEBI" id="CHEBI:58210"/>
    </cofactor>
    <text evidence="3">Binds 1 FMN per subunit.</text>
</comment>
<dbReference type="GO" id="GO:0015941">
    <property type="term" value="P:pantothenate catabolic process"/>
    <property type="evidence" value="ECO:0007669"/>
    <property type="project" value="InterPro"/>
</dbReference>
<keyword evidence="3 4" id="KW-0288">FMN</keyword>
<evidence type="ECO:0000256" key="4">
    <source>
        <dbReference type="RuleBase" id="RU364078"/>
    </source>
</evidence>
<comment type="similarity">
    <text evidence="3 4">In the N-terminal section; belongs to the HFCD (homo-oligomeric flavin containing Cys decarboxylase) superfamily.</text>
</comment>
<dbReference type="GO" id="GO:0046872">
    <property type="term" value="F:metal ion binding"/>
    <property type="evidence" value="ECO:0007669"/>
    <property type="project" value="UniProtKB-KW"/>
</dbReference>
<dbReference type="InterPro" id="IPR003382">
    <property type="entry name" value="Flavoprotein"/>
</dbReference>
<feature type="binding site" evidence="3">
    <location>
        <position position="327"/>
    </location>
    <ligand>
        <name>CTP</name>
        <dbReference type="ChEBI" id="CHEBI:37563"/>
    </ligand>
</feature>
<dbReference type="InterPro" id="IPR005252">
    <property type="entry name" value="CoaBC"/>
</dbReference>
<feature type="binding site" evidence="3">
    <location>
        <position position="341"/>
    </location>
    <ligand>
        <name>CTP</name>
        <dbReference type="ChEBI" id="CHEBI:37563"/>
    </ligand>
</feature>
<dbReference type="GO" id="GO:0071513">
    <property type="term" value="C:phosphopantothenoylcysteine decarboxylase complex"/>
    <property type="evidence" value="ECO:0007669"/>
    <property type="project" value="TreeGrafter"/>
</dbReference>
<dbReference type="GO" id="GO:0004633">
    <property type="term" value="F:phosphopantothenoylcysteine decarboxylase activity"/>
    <property type="evidence" value="ECO:0007669"/>
    <property type="project" value="UniProtKB-UniRule"/>
</dbReference>
<feature type="binding site" evidence="3">
    <location>
        <position position="291"/>
    </location>
    <ligand>
        <name>CTP</name>
        <dbReference type="ChEBI" id="CHEBI:37563"/>
    </ligand>
</feature>
<comment type="pathway">
    <text evidence="3 4">Cofactor biosynthesis; coenzyme A biosynthesis; CoA from (R)-pantothenate: step 2/5.</text>
</comment>
<dbReference type="InterPro" id="IPR007085">
    <property type="entry name" value="DNA/pantothenate-metab_flavo_C"/>
</dbReference>
<evidence type="ECO:0000313" key="8">
    <source>
        <dbReference type="Proteomes" id="UP000012019"/>
    </source>
</evidence>
<dbReference type="EMBL" id="APHR01000002">
    <property type="protein sequence ID" value="EMR14315.1"/>
    <property type="molecule type" value="Genomic_DNA"/>
</dbReference>
<dbReference type="RefSeq" id="WP_009725168.1">
    <property type="nucleotide sequence ID" value="NZ_APHR01000002.1"/>
</dbReference>
<dbReference type="InterPro" id="IPR036551">
    <property type="entry name" value="Flavin_trans-like"/>
</dbReference>
<dbReference type="EC" id="4.1.1.36" evidence="3"/>
<dbReference type="InterPro" id="IPR035929">
    <property type="entry name" value="CoaB-like_sf"/>
</dbReference>
<feature type="binding site" evidence="3">
    <location>
        <begin position="275"/>
        <end position="277"/>
    </location>
    <ligand>
        <name>CTP</name>
        <dbReference type="ChEBI" id="CHEBI:37563"/>
    </ligand>
</feature>
<reference evidence="7 8" key="1">
    <citation type="journal article" date="2013" name="Genome Announc.">
        <title>Draft Genome Sequence of Methylophaga lonarensis MPLT, a Haloalkaliphilic (Non-Methane-Utilizing) Methylotroph.</title>
        <authorList>
            <person name="Shetty S.A."/>
            <person name="Marathe N.P."/>
            <person name="Munot H."/>
            <person name="Antony C.P."/>
            <person name="Dhotre D.P."/>
            <person name="Murrell J.C."/>
            <person name="Shouche Y.S."/>
        </authorList>
    </citation>
    <scope>NUCLEOTIDE SEQUENCE [LARGE SCALE GENOMIC DNA]</scope>
    <source>
        <strain evidence="7 8">MPL</strain>
    </source>
</reference>
<dbReference type="Gene3D" id="3.40.50.1950">
    <property type="entry name" value="Flavin prenyltransferase-like"/>
    <property type="match status" value="1"/>
</dbReference>
<dbReference type="eggNOG" id="COG0452">
    <property type="taxonomic scope" value="Bacteria"/>
</dbReference>
<proteinExistence type="inferred from homology"/>
<comment type="function">
    <text evidence="3">Catalyzes two sequential steps in the biosynthesis of coenzyme A. In the first step cysteine is conjugated to 4'-phosphopantothenate to form 4-phosphopantothenoylcysteine. In the second step the latter compound is decarboxylated to form 4'-phosphopantotheine.</text>
</comment>
<feature type="region of interest" description="Phosphopantothenate--cysteine ligase" evidence="3">
    <location>
        <begin position="193"/>
        <end position="413"/>
    </location>
</feature>
<dbReference type="EC" id="6.3.2.5" evidence="3"/>
<dbReference type="AlphaFoldDB" id="M7PKD1"/>
<dbReference type="OrthoDB" id="9802554at2"/>
<dbReference type="Gene3D" id="3.40.50.10300">
    <property type="entry name" value="CoaB-like"/>
    <property type="match status" value="1"/>
</dbReference>
<keyword evidence="3 4" id="KW-0436">Ligase</keyword>
<gene>
    <name evidence="3" type="primary">coaBC</name>
    <name evidence="7" type="ORF">MPL1_00502</name>
</gene>
<comment type="caution">
    <text evidence="7">The sequence shown here is derived from an EMBL/GenBank/DDBJ whole genome shotgun (WGS) entry which is preliminary data.</text>
</comment>
<feature type="active site" description="Proton donor" evidence="3">
    <location>
        <position position="161"/>
    </location>
</feature>
<feature type="region of interest" description="Phosphopantothenoylcysteine decarboxylase" evidence="3">
    <location>
        <begin position="1"/>
        <end position="192"/>
    </location>
</feature>
<dbReference type="GO" id="GO:0004632">
    <property type="term" value="F:phosphopantothenate--cysteine ligase activity"/>
    <property type="evidence" value="ECO:0007669"/>
    <property type="project" value="UniProtKB-UniRule"/>
</dbReference>